<feature type="signal peptide" evidence="1">
    <location>
        <begin position="1"/>
        <end position="16"/>
    </location>
</feature>
<evidence type="ECO:0000313" key="2">
    <source>
        <dbReference type="EMBL" id="TKA49709.1"/>
    </source>
</evidence>
<comment type="caution">
    <text evidence="2">The sequence shown here is derived from an EMBL/GenBank/DDBJ whole genome shotgun (WGS) entry which is preliminary data.</text>
</comment>
<dbReference type="AlphaFoldDB" id="A0A4V5NBZ7"/>
<dbReference type="OrthoDB" id="3835246at2759"/>
<dbReference type="Proteomes" id="UP000310066">
    <property type="component" value="Unassembled WGS sequence"/>
</dbReference>
<accession>A0A4V5NBZ7</accession>
<proteinExistence type="predicted"/>
<protein>
    <submittedName>
        <fullName evidence="2">Uncharacterized protein</fullName>
    </submittedName>
</protein>
<name>A0A4V5NBZ7_9PEZI</name>
<dbReference type="EMBL" id="NAJP01000001">
    <property type="protein sequence ID" value="TKA49709.1"/>
    <property type="molecule type" value="Genomic_DNA"/>
</dbReference>
<evidence type="ECO:0000256" key="1">
    <source>
        <dbReference type="SAM" id="SignalP"/>
    </source>
</evidence>
<evidence type="ECO:0000313" key="3">
    <source>
        <dbReference type="Proteomes" id="UP000310066"/>
    </source>
</evidence>
<organism evidence="2 3">
    <name type="scientific">Friedmanniomyces endolithicus</name>
    <dbReference type="NCBI Taxonomy" id="329885"/>
    <lineage>
        <taxon>Eukaryota</taxon>
        <taxon>Fungi</taxon>
        <taxon>Dikarya</taxon>
        <taxon>Ascomycota</taxon>
        <taxon>Pezizomycotina</taxon>
        <taxon>Dothideomycetes</taxon>
        <taxon>Dothideomycetidae</taxon>
        <taxon>Mycosphaerellales</taxon>
        <taxon>Teratosphaeriaceae</taxon>
        <taxon>Friedmanniomyces</taxon>
    </lineage>
</organism>
<gene>
    <name evidence="2" type="ORF">B0A54_00378</name>
</gene>
<feature type="chain" id="PRO_5020492315" evidence="1">
    <location>
        <begin position="17"/>
        <end position="169"/>
    </location>
</feature>
<reference evidence="2 3" key="1">
    <citation type="submission" date="2017-03" db="EMBL/GenBank/DDBJ databases">
        <title>Genomes of endolithic fungi from Antarctica.</title>
        <authorList>
            <person name="Coleine C."/>
            <person name="Masonjones S."/>
            <person name="Stajich J.E."/>
        </authorList>
    </citation>
    <scope>NUCLEOTIDE SEQUENCE [LARGE SCALE GENOMIC DNA]</scope>
    <source>
        <strain evidence="2 3">CCFEE 5311</strain>
    </source>
</reference>
<sequence>MAALFISSIVITATLGLTCGVNKLMHRHCFNKDNKRRDDLEPSFPALIHINGSTTTLPECLAGPGALTILSSEDSANETATFQWGQHGEQAEGLLKGFPAAGQDGLMGGSFSVLIPGLEKAVAGTWISVDRTHESAEEEMTANFDALVKIVEEGKLDEAALEEMAGMGL</sequence>
<keyword evidence="1" id="KW-0732">Signal</keyword>